<dbReference type="SMART" id="SM00066">
    <property type="entry name" value="GAL4"/>
    <property type="match status" value="1"/>
</dbReference>
<feature type="domain" description="Zn(2)-C6 fungal-type" evidence="5">
    <location>
        <begin position="9"/>
        <end position="37"/>
    </location>
</feature>
<evidence type="ECO:0000256" key="2">
    <source>
        <dbReference type="ARBA" id="ARBA00023125"/>
    </source>
</evidence>
<name>A0AAN6IEU9_9EURO</name>
<dbReference type="PANTHER" id="PTHR38791">
    <property type="entry name" value="ZN(II)2CYS6 TRANSCRIPTION FACTOR (EUROFUNG)-RELATED-RELATED"/>
    <property type="match status" value="1"/>
</dbReference>
<reference evidence="6" key="1">
    <citation type="journal article" date="2022" name="bioRxiv">
        <title>Deciphering the potential niche of two novel black yeast fungi from a biological soil crust based on their genomes, phenotypes, and melanin regulation.</title>
        <authorList>
            <consortium name="DOE Joint Genome Institute"/>
            <person name="Carr E.C."/>
            <person name="Barton Q."/>
            <person name="Grambo S."/>
            <person name="Sullivan M."/>
            <person name="Renfro C.M."/>
            <person name="Kuo A."/>
            <person name="Pangilinan J."/>
            <person name="Lipzen A."/>
            <person name="Keymanesh K."/>
            <person name="Savage E."/>
            <person name="Barry K."/>
            <person name="Grigoriev I.V."/>
            <person name="Riekhof W.R."/>
            <person name="Harris S.S."/>
        </authorList>
    </citation>
    <scope>NUCLEOTIDE SEQUENCE</scope>
    <source>
        <strain evidence="6">JF 03-4F</strain>
    </source>
</reference>
<protein>
    <recommendedName>
        <fullName evidence="5">Zn(2)-C6 fungal-type domain-containing protein</fullName>
    </recommendedName>
</protein>
<dbReference type="Proteomes" id="UP001203852">
    <property type="component" value="Unassembled WGS sequence"/>
</dbReference>
<accession>A0AAN6IEU9</accession>
<keyword evidence="7" id="KW-1185">Reference proteome</keyword>
<organism evidence="6 7">
    <name type="scientific">Exophiala viscosa</name>
    <dbReference type="NCBI Taxonomy" id="2486360"/>
    <lineage>
        <taxon>Eukaryota</taxon>
        <taxon>Fungi</taxon>
        <taxon>Dikarya</taxon>
        <taxon>Ascomycota</taxon>
        <taxon>Pezizomycotina</taxon>
        <taxon>Eurotiomycetes</taxon>
        <taxon>Chaetothyriomycetidae</taxon>
        <taxon>Chaetothyriales</taxon>
        <taxon>Herpotrichiellaceae</taxon>
        <taxon>Exophiala</taxon>
    </lineage>
</organism>
<dbReference type="InterPro" id="IPR001138">
    <property type="entry name" value="Zn2Cys6_DnaBD"/>
</dbReference>
<evidence type="ECO:0000259" key="5">
    <source>
        <dbReference type="PROSITE" id="PS50048"/>
    </source>
</evidence>
<dbReference type="AlphaFoldDB" id="A0AAN6IEU9"/>
<dbReference type="Gene3D" id="4.10.240.10">
    <property type="entry name" value="Zn(2)-C6 fungal-type DNA-binding domain"/>
    <property type="match status" value="1"/>
</dbReference>
<gene>
    <name evidence="6" type="ORF">EDD36DRAFT_168959</name>
</gene>
<sequence length="525" mass="59140">MVYHGVSRGCETCKRRRKKCDEARPVCNRCIKAKRTCLGYKPVSDLIFRTQRFDRGNNHPIIQQLHTNNGHRVTVAIRRPPVLTLTEWHTSEFEQTARDSFLQNYCIVPSDPSLSRGYLDGLPRLIEHYGPLSELSRVLTIVAFASYGNKHRRPEVAEKAKILYFELLQSFRSSILNVRTSNIVGSLMTAVLLGLYEIISTHDSTSAAHSTHTRGVCALLSSSHSPFDINTGAQVFQMANPLRLSSAQLQQSLSSFGILCAPVSSRPVQTLDSILLKTRPLHERMQRLMDADTIVPADEVHTLREEMELLADEYAQWPQNQPREWSPKTVGFADADSITSSICWQGKVEGYFDLYVSAVWNSYRKARLLYLERVIHFEEHFRQDARRFDVHPTDLPRYHPSKGIPLQPLFSQIQELATDVAASVPFHLTNSGKAWQFPLGGDAAHFPPGRSVGGLLLLHPLFVASKRSTVSPDLRAYFRKCLAWVATHMGIGQAAIFAKDTDELPLGFIRDGHVLVWAGMLISQT</sequence>
<dbReference type="Pfam" id="PF00172">
    <property type="entry name" value="Zn_clus"/>
    <property type="match status" value="1"/>
</dbReference>
<proteinExistence type="predicted"/>
<dbReference type="InterPro" id="IPR036864">
    <property type="entry name" value="Zn2-C6_fun-type_DNA-bd_sf"/>
</dbReference>
<dbReference type="CDD" id="cd00067">
    <property type="entry name" value="GAL4"/>
    <property type="match status" value="1"/>
</dbReference>
<comment type="caution">
    <text evidence="6">The sequence shown here is derived from an EMBL/GenBank/DDBJ whole genome shotgun (WGS) entry which is preliminary data.</text>
</comment>
<dbReference type="SUPFAM" id="SSF57701">
    <property type="entry name" value="Zn2/Cys6 DNA-binding domain"/>
    <property type="match status" value="1"/>
</dbReference>
<dbReference type="GO" id="GO:0008270">
    <property type="term" value="F:zinc ion binding"/>
    <property type="evidence" value="ECO:0007669"/>
    <property type="project" value="InterPro"/>
</dbReference>
<keyword evidence="4" id="KW-0539">Nucleus</keyword>
<dbReference type="PANTHER" id="PTHR38791:SF5">
    <property type="entry name" value="TRANSCRIPTION FACTOR DBAG-RELATED"/>
    <property type="match status" value="1"/>
</dbReference>
<evidence type="ECO:0000256" key="1">
    <source>
        <dbReference type="ARBA" id="ARBA00023015"/>
    </source>
</evidence>
<keyword evidence="2" id="KW-0238">DNA-binding</keyword>
<evidence type="ECO:0000256" key="4">
    <source>
        <dbReference type="ARBA" id="ARBA00023242"/>
    </source>
</evidence>
<evidence type="ECO:0000313" key="7">
    <source>
        <dbReference type="Proteomes" id="UP001203852"/>
    </source>
</evidence>
<evidence type="ECO:0000256" key="3">
    <source>
        <dbReference type="ARBA" id="ARBA00023163"/>
    </source>
</evidence>
<keyword evidence="3" id="KW-0804">Transcription</keyword>
<dbReference type="PROSITE" id="PS00463">
    <property type="entry name" value="ZN2_CY6_FUNGAL_1"/>
    <property type="match status" value="1"/>
</dbReference>
<keyword evidence="1" id="KW-0805">Transcription regulation</keyword>
<dbReference type="PROSITE" id="PS50048">
    <property type="entry name" value="ZN2_CY6_FUNGAL_2"/>
    <property type="match status" value="1"/>
</dbReference>
<dbReference type="GO" id="GO:0003677">
    <property type="term" value="F:DNA binding"/>
    <property type="evidence" value="ECO:0007669"/>
    <property type="project" value="UniProtKB-KW"/>
</dbReference>
<evidence type="ECO:0000313" key="6">
    <source>
        <dbReference type="EMBL" id="KAI1614931.1"/>
    </source>
</evidence>
<dbReference type="GO" id="GO:0000981">
    <property type="term" value="F:DNA-binding transcription factor activity, RNA polymerase II-specific"/>
    <property type="evidence" value="ECO:0007669"/>
    <property type="project" value="InterPro"/>
</dbReference>
<dbReference type="InterPro" id="IPR053175">
    <property type="entry name" value="DHMBA_Reg_Transcription_Factor"/>
</dbReference>
<dbReference type="EMBL" id="MU404352">
    <property type="protein sequence ID" value="KAI1614931.1"/>
    <property type="molecule type" value="Genomic_DNA"/>
</dbReference>